<protein>
    <recommendedName>
        <fullName evidence="3">N-acetyltransferase domain-containing protein</fullName>
    </recommendedName>
</protein>
<dbReference type="GO" id="GO:0016747">
    <property type="term" value="F:acyltransferase activity, transferring groups other than amino-acyl groups"/>
    <property type="evidence" value="ECO:0007669"/>
    <property type="project" value="InterPro"/>
</dbReference>
<dbReference type="PANTHER" id="PTHR43877:SF2">
    <property type="entry name" value="AMINOALKYLPHOSPHONATE N-ACETYLTRANSFERASE-RELATED"/>
    <property type="match status" value="1"/>
</dbReference>
<sequence>MVIRPAVKTDIPAILALYRELEDAYPVETGTADEEVNHDVLWRNVAADSRQQILVGEQNGRIVGTVTVIIVPNLGHRGSPWAAVENVVVARDCRGRGAGTALMTAAGEIARRHGCYKIVLSSNLSRREAHDFYHRLGWRQTHAGFSLML</sequence>
<evidence type="ECO:0000313" key="4">
    <source>
        <dbReference type="EMBL" id="OAT85543.1"/>
    </source>
</evidence>
<name>A0A1B7LH75_9FIRM</name>
<keyword evidence="1" id="KW-0808">Transferase</keyword>
<dbReference type="InterPro" id="IPR050832">
    <property type="entry name" value="Bact_Acetyltransf"/>
</dbReference>
<dbReference type="Proteomes" id="UP000078532">
    <property type="component" value="Unassembled WGS sequence"/>
</dbReference>
<evidence type="ECO:0000313" key="5">
    <source>
        <dbReference type="Proteomes" id="UP000078532"/>
    </source>
</evidence>
<dbReference type="InterPro" id="IPR016181">
    <property type="entry name" value="Acyl_CoA_acyltransferase"/>
</dbReference>
<keyword evidence="5" id="KW-1185">Reference proteome</keyword>
<proteinExistence type="predicted"/>
<comment type="caution">
    <text evidence="4">The sequence shown here is derived from an EMBL/GenBank/DDBJ whole genome shotgun (WGS) entry which is preliminary data.</text>
</comment>
<evidence type="ECO:0000256" key="2">
    <source>
        <dbReference type="ARBA" id="ARBA00023315"/>
    </source>
</evidence>
<dbReference type="PANTHER" id="PTHR43877">
    <property type="entry name" value="AMINOALKYLPHOSPHONATE N-ACETYLTRANSFERASE-RELATED-RELATED"/>
    <property type="match status" value="1"/>
</dbReference>
<organism evidence="4 5">
    <name type="scientific">Desulfotomaculum copahuensis</name>
    <dbReference type="NCBI Taxonomy" id="1838280"/>
    <lineage>
        <taxon>Bacteria</taxon>
        <taxon>Bacillati</taxon>
        <taxon>Bacillota</taxon>
        <taxon>Clostridia</taxon>
        <taxon>Eubacteriales</taxon>
        <taxon>Desulfotomaculaceae</taxon>
        <taxon>Desulfotomaculum</taxon>
    </lineage>
</organism>
<evidence type="ECO:0000259" key="3">
    <source>
        <dbReference type="PROSITE" id="PS51186"/>
    </source>
</evidence>
<dbReference type="SUPFAM" id="SSF55729">
    <property type="entry name" value="Acyl-CoA N-acyltransferases (Nat)"/>
    <property type="match status" value="1"/>
</dbReference>
<gene>
    <name evidence="4" type="ORF">A6M21_06035</name>
</gene>
<accession>A0A1B7LH75</accession>
<dbReference type="PROSITE" id="PS51186">
    <property type="entry name" value="GNAT"/>
    <property type="match status" value="1"/>
</dbReference>
<dbReference type="STRING" id="1838280.A6M21_06035"/>
<dbReference type="EMBL" id="LYVF01000062">
    <property type="protein sequence ID" value="OAT85543.1"/>
    <property type="molecule type" value="Genomic_DNA"/>
</dbReference>
<dbReference type="Gene3D" id="3.40.630.30">
    <property type="match status" value="1"/>
</dbReference>
<evidence type="ECO:0000256" key="1">
    <source>
        <dbReference type="ARBA" id="ARBA00022679"/>
    </source>
</evidence>
<dbReference type="Pfam" id="PF00583">
    <property type="entry name" value="Acetyltransf_1"/>
    <property type="match status" value="1"/>
</dbReference>
<keyword evidence="2" id="KW-0012">Acyltransferase</keyword>
<dbReference type="InterPro" id="IPR000182">
    <property type="entry name" value="GNAT_dom"/>
</dbReference>
<dbReference type="AlphaFoldDB" id="A0A1B7LH75"/>
<dbReference type="CDD" id="cd04301">
    <property type="entry name" value="NAT_SF"/>
    <property type="match status" value="1"/>
</dbReference>
<reference evidence="4 5" key="1">
    <citation type="submission" date="2016-04" db="EMBL/GenBank/DDBJ databases">
        <authorList>
            <person name="Evans L.H."/>
            <person name="Alamgir A."/>
            <person name="Owens N."/>
            <person name="Weber N.D."/>
            <person name="Virtaneva K."/>
            <person name="Barbian K."/>
            <person name="Babar A."/>
            <person name="Rosenke K."/>
        </authorList>
    </citation>
    <scope>NUCLEOTIDE SEQUENCE [LARGE SCALE GENOMIC DNA]</scope>
    <source>
        <strain evidence="4 5">LMa1</strain>
    </source>
</reference>
<feature type="domain" description="N-acetyltransferase" evidence="3">
    <location>
        <begin position="1"/>
        <end position="149"/>
    </location>
</feature>